<sequence>MFRVATSFLDYIYTGQLEINEDNAAGLLMLSRNLKFLKSRSVQRVLWPPDTVLSLLQADDLQVKIEERVLEAIGRWISPLSETDDARIVHAETMMKEVRWNQVDADFR</sequence>
<dbReference type="Proteomes" id="UP000281553">
    <property type="component" value="Unassembled WGS sequence"/>
</dbReference>
<protein>
    <recommendedName>
        <fullName evidence="1">BACK domain-containing protein</fullName>
    </recommendedName>
</protein>
<accession>A0A3P7PD13</accession>
<dbReference type="Gene3D" id="1.25.40.420">
    <property type="match status" value="1"/>
</dbReference>
<keyword evidence="3" id="KW-1185">Reference proteome</keyword>
<feature type="domain" description="BACK" evidence="1">
    <location>
        <begin position="48"/>
        <end position="105"/>
    </location>
</feature>
<proteinExistence type="predicted"/>
<gene>
    <name evidence="2" type="ORF">DILT_LOCUS11757</name>
</gene>
<organism evidence="2 3">
    <name type="scientific">Dibothriocephalus latus</name>
    <name type="common">Fish tapeworm</name>
    <name type="synonym">Diphyllobothrium latum</name>
    <dbReference type="NCBI Taxonomy" id="60516"/>
    <lineage>
        <taxon>Eukaryota</taxon>
        <taxon>Metazoa</taxon>
        <taxon>Spiralia</taxon>
        <taxon>Lophotrochozoa</taxon>
        <taxon>Platyhelminthes</taxon>
        <taxon>Cestoda</taxon>
        <taxon>Eucestoda</taxon>
        <taxon>Diphyllobothriidea</taxon>
        <taxon>Diphyllobothriidae</taxon>
        <taxon>Dibothriocephalus</taxon>
    </lineage>
</organism>
<reference evidence="2 3" key="1">
    <citation type="submission" date="2018-11" db="EMBL/GenBank/DDBJ databases">
        <authorList>
            <consortium name="Pathogen Informatics"/>
        </authorList>
    </citation>
    <scope>NUCLEOTIDE SEQUENCE [LARGE SCALE GENOMIC DNA]</scope>
</reference>
<dbReference type="CDD" id="cd18186">
    <property type="entry name" value="BTB_POZ_ZBTB_KLHL-like"/>
    <property type="match status" value="1"/>
</dbReference>
<dbReference type="Pfam" id="PF07707">
    <property type="entry name" value="BACK"/>
    <property type="match status" value="1"/>
</dbReference>
<dbReference type="EMBL" id="UYRU01064106">
    <property type="protein sequence ID" value="VDN15926.1"/>
    <property type="molecule type" value="Genomic_DNA"/>
</dbReference>
<name>A0A3P7PD13_DIBLA</name>
<evidence type="ECO:0000259" key="1">
    <source>
        <dbReference type="Pfam" id="PF07707"/>
    </source>
</evidence>
<evidence type="ECO:0000313" key="2">
    <source>
        <dbReference type="EMBL" id="VDN15926.1"/>
    </source>
</evidence>
<dbReference type="OrthoDB" id="45365at2759"/>
<dbReference type="AlphaFoldDB" id="A0A3P7PD13"/>
<dbReference type="InterPro" id="IPR011705">
    <property type="entry name" value="BACK"/>
</dbReference>
<evidence type="ECO:0000313" key="3">
    <source>
        <dbReference type="Proteomes" id="UP000281553"/>
    </source>
</evidence>